<dbReference type="GO" id="GO:0005829">
    <property type="term" value="C:cytosol"/>
    <property type="evidence" value="ECO:0007669"/>
    <property type="project" value="TreeGrafter"/>
</dbReference>
<dbReference type="InterPro" id="IPR012337">
    <property type="entry name" value="RNaseH-like_sf"/>
</dbReference>
<name>A0A2V3Y3R4_9FIRM</name>
<dbReference type="GO" id="GO:0000967">
    <property type="term" value="P:rRNA 5'-end processing"/>
    <property type="evidence" value="ECO:0007669"/>
    <property type="project" value="UniProtKB-UniRule"/>
</dbReference>
<dbReference type="Pfam" id="PF03652">
    <property type="entry name" value="RuvX"/>
    <property type="match status" value="1"/>
</dbReference>
<dbReference type="PANTHER" id="PTHR33317">
    <property type="entry name" value="POLYNUCLEOTIDYL TRANSFERASE, RIBONUCLEASE H-LIKE SUPERFAMILY PROTEIN"/>
    <property type="match status" value="1"/>
</dbReference>
<dbReference type="InterPro" id="IPR037027">
    <property type="entry name" value="YqgF/RNaseH-like_dom_sf"/>
</dbReference>
<dbReference type="HAMAP" id="MF_00651">
    <property type="entry name" value="Nuclease_YqgF"/>
    <property type="match status" value="1"/>
</dbReference>
<evidence type="ECO:0000256" key="3">
    <source>
        <dbReference type="ARBA" id="ARBA00022722"/>
    </source>
</evidence>
<gene>
    <name evidence="7" type="ORF">DFR60_109148</name>
</gene>
<comment type="function">
    <text evidence="5">Could be a nuclease involved in processing of the 5'-end of pre-16S rRNA.</text>
</comment>
<dbReference type="Gene3D" id="3.30.420.140">
    <property type="entry name" value="YqgF/RNase H-like domain"/>
    <property type="match status" value="1"/>
</dbReference>
<evidence type="ECO:0000256" key="5">
    <source>
        <dbReference type="HAMAP-Rule" id="MF_00651"/>
    </source>
</evidence>
<comment type="caution">
    <text evidence="7">The sequence shown here is derived from an EMBL/GenBank/DDBJ whole genome shotgun (WGS) entry which is preliminary data.</text>
</comment>
<dbReference type="NCBIfam" id="TIGR00250">
    <property type="entry name" value="RNAse_H_YqgF"/>
    <property type="match status" value="1"/>
</dbReference>
<evidence type="ECO:0000313" key="8">
    <source>
        <dbReference type="Proteomes" id="UP000248057"/>
    </source>
</evidence>
<dbReference type="AlphaFoldDB" id="A0A2V3Y3R4"/>
<dbReference type="GO" id="GO:0004518">
    <property type="term" value="F:nuclease activity"/>
    <property type="evidence" value="ECO:0007669"/>
    <property type="project" value="UniProtKB-KW"/>
</dbReference>
<comment type="subcellular location">
    <subcellularLocation>
        <location evidence="5">Cytoplasm</location>
    </subcellularLocation>
</comment>
<sequence>MSVRRPRGSGTLPLAAEGLTNMEKINMRIMGLDYGSKTVGVAVSDSLGITAQAVETITREDENKLRKTCARIEELIREYEIETIVLGYPKNMNNTLGDRAEKTESFKTMLERRTGLPVVLWDERLTTVQSERILQESGVRRENRKAVIDKVAAGLILQGYLDSLPGGTTRGE</sequence>
<dbReference type="SUPFAM" id="SSF53098">
    <property type="entry name" value="Ribonuclease H-like"/>
    <property type="match status" value="1"/>
</dbReference>
<dbReference type="EMBL" id="QJKD01000009">
    <property type="protein sequence ID" value="PXX51744.1"/>
    <property type="molecule type" value="Genomic_DNA"/>
</dbReference>
<feature type="domain" description="YqgF/RNase H-like" evidence="6">
    <location>
        <begin position="27"/>
        <end position="130"/>
    </location>
</feature>
<dbReference type="Proteomes" id="UP000248057">
    <property type="component" value="Unassembled WGS sequence"/>
</dbReference>
<proteinExistence type="inferred from homology"/>
<keyword evidence="4 5" id="KW-0378">Hydrolase</keyword>
<dbReference type="CDD" id="cd16964">
    <property type="entry name" value="YqgF"/>
    <property type="match status" value="1"/>
</dbReference>
<organism evidence="7 8">
    <name type="scientific">Hungatella effluvii</name>
    <dbReference type="NCBI Taxonomy" id="1096246"/>
    <lineage>
        <taxon>Bacteria</taxon>
        <taxon>Bacillati</taxon>
        <taxon>Bacillota</taxon>
        <taxon>Clostridia</taxon>
        <taxon>Lachnospirales</taxon>
        <taxon>Lachnospiraceae</taxon>
        <taxon>Hungatella</taxon>
    </lineage>
</organism>
<dbReference type="EC" id="3.1.-.-" evidence="5"/>
<dbReference type="GO" id="GO:0016788">
    <property type="term" value="F:hydrolase activity, acting on ester bonds"/>
    <property type="evidence" value="ECO:0007669"/>
    <property type="project" value="UniProtKB-UniRule"/>
</dbReference>
<evidence type="ECO:0000259" key="6">
    <source>
        <dbReference type="SMART" id="SM00732"/>
    </source>
</evidence>
<dbReference type="InterPro" id="IPR005227">
    <property type="entry name" value="YqgF"/>
</dbReference>
<protein>
    <recommendedName>
        <fullName evidence="5">Putative pre-16S rRNA nuclease</fullName>
        <ecNumber evidence="5">3.1.-.-</ecNumber>
    </recommendedName>
</protein>
<reference evidence="7 8" key="1">
    <citation type="submission" date="2018-05" db="EMBL/GenBank/DDBJ databases">
        <title>Genomic Encyclopedia of Type Strains, Phase IV (KMG-IV): sequencing the most valuable type-strain genomes for metagenomic binning, comparative biology and taxonomic classification.</title>
        <authorList>
            <person name="Goeker M."/>
        </authorList>
    </citation>
    <scope>NUCLEOTIDE SEQUENCE [LARGE SCALE GENOMIC DNA]</scope>
    <source>
        <strain evidence="7 8">DSM 24995</strain>
    </source>
</reference>
<keyword evidence="3 5" id="KW-0540">Nuclease</keyword>
<dbReference type="PANTHER" id="PTHR33317:SF4">
    <property type="entry name" value="POLYNUCLEOTIDYL TRANSFERASE, RIBONUCLEASE H-LIKE SUPERFAMILY PROTEIN"/>
    <property type="match status" value="1"/>
</dbReference>
<comment type="similarity">
    <text evidence="5">Belongs to the YqgF HJR family.</text>
</comment>
<keyword evidence="2 5" id="KW-0690">Ribosome biogenesis</keyword>
<accession>A0A2V3Y3R4</accession>
<evidence type="ECO:0000256" key="4">
    <source>
        <dbReference type="ARBA" id="ARBA00022801"/>
    </source>
</evidence>
<keyword evidence="1 5" id="KW-0963">Cytoplasm</keyword>
<dbReference type="SMART" id="SM00732">
    <property type="entry name" value="YqgFc"/>
    <property type="match status" value="1"/>
</dbReference>
<dbReference type="InterPro" id="IPR006641">
    <property type="entry name" value="YqgF/RNaseH-like_dom"/>
</dbReference>
<evidence type="ECO:0000256" key="2">
    <source>
        <dbReference type="ARBA" id="ARBA00022517"/>
    </source>
</evidence>
<evidence type="ECO:0000313" key="7">
    <source>
        <dbReference type="EMBL" id="PXX51744.1"/>
    </source>
</evidence>
<keyword evidence="8" id="KW-1185">Reference proteome</keyword>
<evidence type="ECO:0000256" key="1">
    <source>
        <dbReference type="ARBA" id="ARBA00022490"/>
    </source>
</evidence>